<proteinExistence type="predicted"/>
<comment type="caution">
    <text evidence="1">The sequence shown here is derived from an EMBL/GenBank/DDBJ whole genome shotgun (WGS) entry which is preliminary data.</text>
</comment>
<gene>
    <name evidence="1" type="ORF">PVK06_047042</name>
</gene>
<reference evidence="1 2" key="1">
    <citation type="submission" date="2023-03" db="EMBL/GenBank/DDBJ databases">
        <title>WGS of Gossypium arboreum.</title>
        <authorList>
            <person name="Yu D."/>
        </authorList>
    </citation>
    <scope>NUCLEOTIDE SEQUENCE [LARGE SCALE GENOMIC DNA]</scope>
    <source>
        <tissue evidence="1">Leaf</tissue>
    </source>
</reference>
<organism evidence="1 2">
    <name type="scientific">Gossypium arboreum</name>
    <name type="common">Tree cotton</name>
    <name type="synonym">Gossypium nanking</name>
    <dbReference type="NCBI Taxonomy" id="29729"/>
    <lineage>
        <taxon>Eukaryota</taxon>
        <taxon>Viridiplantae</taxon>
        <taxon>Streptophyta</taxon>
        <taxon>Embryophyta</taxon>
        <taxon>Tracheophyta</taxon>
        <taxon>Spermatophyta</taxon>
        <taxon>Magnoliopsida</taxon>
        <taxon>eudicotyledons</taxon>
        <taxon>Gunneridae</taxon>
        <taxon>Pentapetalae</taxon>
        <taxon>rosids</taxon>
        <taxon>malvids</taxon>
        <taxon>Malvales</taxon>
        <taxon>Malvaceae</taxon>
        <taxon>Malvoideae</taxon>
        <taxon>Gossypium</taxon>
    </lineage>
</organism>
<name>A0ABR0MEA4_GOSAR</name>
<sequence>MASSGFSPAAPPASNGEGYHIWVVKMKTPKQAWDRLKEEFQGKNRTRQDVLSTKAVKEEKTPFAKVENEVLVQGQLERKHLRTAKFKNLMNE</sequence>
<protein>
    <submittedName>
        <fullName evidence="1">Uncharacterized protein</fullName>
    </submittedName>
</protein>
<dbReference type="Proteomes" id="UP001358586">
    <property type="component" value="Chromosome 13"/>
</dbReference>
<keyword evidence="2" id="KW-1185">Reference proteome</keyword>
<accession>A0ABR0MEA4</accession>
<evidence type="ECO:0000313" key="1">
    <source>
        <dbReference type="EMBL" id="KAK5770885.1"/>
    </source>
</evidence>
<evidence type="ECO:0000313" key="2">
    <source>
        <dbReference type="Proteomes" id="UP001358586"/>
    </source>
</evidence>
<dbReference type="EMBL" id="JARKNE010000013">
    <property type="protein sequence ID" value="KAK5770885.1"/>
    <property type="molecule type" value="Genomic_DNA"/>
</dbReference>